<dbReference type="OrthoDB" id="2449457at2"/>
<accession>K0J5M8</accession>
<dbReference type="eggNOG" id="COG5504">
    <property type="taxonomic scope" value="Bacteria"/>
</dbReference>
<sequence>MPIINTEHLLLNFLNHDEYTVNSQREFIIQPIANYFQEPNPPSVQIQLLSHGLFHPEQTDKAYIRKWLEKDYKLKVTQFFNQLKQAWDGPEVNIFVLPFNLNDNSSITGSGLSFTDKILLFLSLEPEKHLIETIMTHEYSHVLRLQTIHHEEVIQLKDTLIMEGIAEVITRRKYGKSLLPNITPDKLTIENLYKQWILPNLEIRSTHPLYQHLMYGNESMPQYLGYYIGTYLVERWQKSYLVSDNQLIRQPTNDFF</sequence>
<dbReference type="KEGG" id="axl:AXY_21690"/>
<evidence type="ECO:0000259" key="1">
    <source>
        <dbReference type="Pfam" id="PF10026"/>
    </source>
</evidence>
<dbReference type="Pfam" id="PF10026">
    <property type="entry name" value="DUF2268"/>
    <property type="match status" value="1"/>
</dbReference>
<dbReference type="Proteomes" id="UP000006294">
    <property type="component" value="Chromosome"/>
</dbReference>
<keyword evidence="3" id="KW-1185">Reference proteome</keyword>
<dbReference type="AlphaFoldDB" id="K0J5M8"/>
<name>K0J5M8_AMPXN</name>
<dbReference type="EMBL" id="AP012050">
    <property type="protein sequence ID" value="BAM48301.1"/>
    <property type="molecule type" value="Genomic_DNA"/>
</dbReference>
<feature type="domain" description="DUF2268" evidence="1">
    <location>
        <begin position="76"/>
        <end position="237"/>
    </location>
</feature>
<organism evidence="2 3">
    <name type="scientific">Amphibacillus xylanus (strain ATCC 51415 / DSM 6626 / JCM 7361 / LMG 17667 / NBRC 15112 / Ep01)</name>
    <dbReference type="NCBI Taxonomy" id="698758"/>
    <lineage>
        <taxon>Bacteria</taxon>
        <taxon>Bacillati</taxon>
        <taxon>Bacillota</taxon>
        <taxon>Bacilli</taxon>
        <taxon>Bacillales</taxon>
        <taxon>Bacillaceae</taxon>
        <taxon>Amphibacillus</taxon>
    </lineage>
</organism>
<dbReference type="InterPro" id="IPR018728">
    <property type="entry name" value="DUF2268"/>
</dbReference>
<evidence type="ECO:0000313" key="3">
    <source>
        <dbReference type="Proteomes" id="UP000006294"/>
    </source>
</evidence>
<proteinExistence type="predicted"/>
<reference evidence="2 3" key="1">
    <citation type="submission" date="2011-01" db="EMBL/GenBank/DDBJ databases">
        <title>Whole genome sequence of Amphibacillus xylinus NBRC 15112.</title>
        <authorList>
            <person name="Nakazawa H."/>
            <person name="Katano Y."/>
            <person name="Nakamura S."/>
            <person name="Sasagawa M."/>
            <person name="Fukada J."/>
            <person name="Arai T."/>
            <person name="Sasakura N."/>
            <person name="Mochizuki D."/>
            <person name="Hosoyama A."/>
            <person name="Harada K."/>
            <person name="Horikawa H."/>
            <person name="Kato Y."/>
            <person name="Harada T."/>
            <person name="Sasaki K."/>
            <person name="Sekiguchi M."/>
            <person name="Hodoyama M."/>
            <person name="Nishiko R."/>
            <person name="Narita H."/>
            <person name="Hanamaki A."/>
            <person name="Hata C."/>
            <person name="Konno Y."/>
            <person name="Niimura Y."/>
            <person name="Yamazaki S."/>
            <person name="Fujita N."/>
        </authorList>
    </citation>
    <scope>NUCLEOTIDE SEQUENCE [LARGE SCALE GENOMIC DNA]</scope>
    <source>
        <strain evidence="3">ATCC 51415 / DSM 6626 / JCM 7361 / LMG 17667 / NBRC 15112 / Ep01</strain>
    </source>
</reference>
<protein>
    <recommendedName>
        <fullName evidence="1">DUF2268 domain-containing protein</fullName>
    </recommendedName>
</protein>
<dbReference type="STRING" id="698758.AXY_21690"/>
<dbReference type="HOGENOM" id="CLU_089561_0_0_9"/>
<gene>
    <name evidence="2" type="ordered locus">AXY_21690</name>
</gene>
<dbReference type="RefSeq" id="WP_015010884.1">
    <property type="nucleotide sequence ID" value="NC_018704.1"/>
</dbReference>
<evidence type="ECO:0000313" key="2">
    <source>
        <dbReference type="EMBL" id="BAM48301.1"/>
    </source>
</evidence>